<evidence type="ECO:0000313" key="2">
    <source>
        <dbReference type="Proteomes" id="UP000805649"/>
    </source>
</evidence>
<reference evidence="1 2" key="1">
    <citation type="journal article" date="2020" name="Phytopathology">
        <title>Genome Sequence Resources of Colletotrichum truncatum, C. plurivorum, C. musicola, and C. sojae: Four Species Pathogenic to Soybean (Glycine max).</title>
        <authorList>
            <person name="Rogerio F."/>
            <person name="Boufleur T.R."/>
            <person name="Ciampi-Guillardi M."/>
            <person name="Sukno S.A."/>
            <person name="Thon M.R."/>
            <person name="Massola Junior N.S."/>
            <person name="Baroncelli R."/>
        </authorList>
    </citation>
    <scope>NUCLEOTIDE SEQUENCE [LARGE SCALE GENOMIC DNA]</scope>
    <source>
        <strain evidence="1 2">CMES1059</strain>
    </source>
</reference>
<proteinExistence type="predicted"/>
<dbReference type="EMBL" id="VUJX02000004">
    <property type="protein sequence ID" value="KAL0937254.1"/>
    <property type="molecule type" value="Genomic_DNA"/>
</dbReference>
<protein>
    <submittedName>
        <fullName evidence="1">Uncharacterized protein</fullName>
    </submittedName>
</protein>
<name>A0ACC3YZB3_COLTU</name>
<accession>A0ACC3YZB3</accession>
<gene>
    <name evidence="1" type="ORF">CTRU02_206985</name>
</gene>
<evidence type="ECO:0000313" key="1">
    <source>
        <dbReference type="EMBL" id="KAL0937254.1"/>
    </source>
</evidence>
<keyword evidence="2" id="KW-1185">Reference proteome</keyword>
<sequence>MIDMGRDESTPFGHLHGSWKGSGQGLSSKPQVPRLRMEDTEWDPTWICERNTKVFENLPERNLARHHGGWGSLAEEGALADAAQDSRSPSTDENGDEAASATHFPHPATSIPPPSIDFDFRVSIRFDDELVRAAAVGSSNPVELTRAIGGSWSGSFGSGVVVAGGYYLDKAVPNTGGTQRMNGAFRLQRGDDDSAVQ</sequence>
<comment type="caution">
    <text evidence="1">The sequence shown here is derived from an EMBL/GenBank/DDBJ whole genome shotgun (WGS) entry which is preliminary data.</text>
</comment>
<dbReference type="Proteomes" id="UP000805649">
    <property type="component" value="Unassembled WGS sequence"/>
</dbReference>
<organism evidence="1 2">
    <name type="scientific">Colletotrichum truncatum</name>
    <name type="common">Anthracnose fungus</name>
    <name type="synonym">Colletotrichum capsici</name>
    <dbReference type="NCBI Taxonomy" id="5467"/>
    <lineage>
        <taxon>Eukaryota</taxon>
        <taxon>Fungi</taxon>
        <taxon>Dikarya</taxon>
        <taxon>Ascomycota</taxon>
        <taxon>Pezizomycotina</taxon>
        <taxon>Sordariomycetes</taxon>
        <taxon>Hypocreomycetidae</taxon>
        <taxon>Glomerellales</taxon>
        <taxon>Glomerellaceae</taxon>
        <taxon>Colletotrichum</taxon>
        <taxon>Colletotrichum truncatum species complex</taxon>
    </lineage>
</organism>